<feature type="coiled-coil region" evidence="1">
    <location>
        <begin position="202"/>
        <end position="267"/>
    </location>
</feature>
<dbReference type="EMBL" id="LAZR01027943">
    <property type="protein sequence ID" value="KKL64116.1"/>
    <property type="molecule type" value="Genomic_DNA"/>
</dbReference>
<gene>
    <name evidence="2" type="ORF">LCGC14_2168270</name>
</gene>
<organism evidence="2">
    <name type="scientific">marine sediment metagenome</name>
    <dbReference type="NCBI Taxonomy" id="412755"/>
    <lineage>
        <taxon>unclassified sequences</taxon>
        <taxon>metagenomes</taxon>
        <taxon>ecological metagenomes</taxon>
    </lineage>
</organism>
<evidence type="ECO:0000256" key="1">
    <source>
        <dbReference type="SAM" id="Coils"/>
    </source>
</evidence>
<feature type="coiled-coil region" evidence="1">
    <location>
        <begin position="293"/>
        <end position="362"/>
    </location>
</feature>
<protein>
    <submittedName>
        <fullName evidence="2">Uncharacterized protein</fullName>
    </submittedName>
</protein>
<feature type="coiled-coil region" evidence="1">
    <location>
        <begin position="39"/>
        <end position="174"/>
    </location>
</feature>
<name>A0A0F9ECZ4_9ZZZZ</name>
<sequence length="366" mass="43265">MSNEQEPREGSDDKSIVDALSTLGWVEEEEEEEEILPPGDNLQEQLAFFKEENKRLIGEINEKNEKIQYFEVNVQELTKKAESKSIQDQAVQKLFETIESKNDEIENLNILLDEQSKKSNRIIDDQIDKIKTLTSEIDNINLNETDNQDLNKKIQEKDTKINELMEQLQYLENDSIQRSKFEKLEVLLEKKDEIITEKEKAIFNVETILKTANQKIQDLQQQFETFNLMKKDLEKKIERNKALVVEIEELNQKNISNQELINHHEEKLEEAHKKFGNLAGKFELELGSMRNMLDDRDNDLKNLTESTQKLQDELQESEQIEEKLLNEIQKMKDEKIKWESDLEENNKKIIELKKTIKLMRRDMQKA</sequence>
<reference evidence="2" key="1">
    <citation type="journal article" date="2015" name="Nature">
        <title>Complex archaea that bridge the gap between prokaryotes and eukaryotes.</title>
        <authorList>
            <person name="Spang A."/>
            <person name="Saw J.H."/>
            <person name="Jorgensen S.L."/>
            <person name="Zaremba-Niedzwiedzka K."/>
            <person name="Martijn J."/>
            <person name="Lind A.E."/>
            <person name="van Eijk R."/>
            <person name="Schleper C."/>
            <person name="Guy L."/>
            <person name="Ettema T.J."/>
        </authorList>
    </citation>
    <scope>NUCLEOTIDE SEQUENCE</scope>
</reference>
<dbReference type="AlphaFoldDB" id="A0A0F9ECZ4"/>
<evidence type="ECO:0000313" key="2">
    <source>
        <dbReference type="EMBL" id="KKL64116.1"/>
    </source>
</evidence>
<keyword evidence="1" id="KW-0175">Coiled coil</keyword>
<proteinExistence type="predicted"/>
<comment type="caution">
    <text evidence="2">The sequence shown here is derived from an EMBL/GenBank/DDBJ whole genome shotgun (WGS) entry which is preliminary data.</text>
</comment>
<accession>A0A0F9ECZ4</accession>